<keyword evidence="1" id="KW-0963">Cytoplasm</keyword>
<evidence type="ECO:0000256" key="1">
    <source>
        <dbReference type="ARBA" id="ARBA00022490"/>
    </source>
</evidence>
<dbReference type="Gene3D" id="2.40.10.240">
    <property type="entry name" value="QueA-like"/>
    <property type="match status" value="1"/>
</dbReference>
<protein>
    <submittedName>
        <fullName evidence="5">Queuosine biosynthesis protein</fullName>
    </submittedName>
</protein>
<dbReference type="InterPro" id="IPR042118">
    <property type="entry name" value="QueA_dom1"/>
</dbReference>
<dbReference type="Pfam" id="PF02547">
    <property type="entry name" value="Queuosine_synth"/>
    <property type="match status" value="1"/>
</dbReference>
<dbReference type="InterPro" id="IPR003828">
    <property type="entry name" value="QueH"/>
</dbReference>
<evidence type="ECO:0000313" key="5">
    <source>
        <dbReference type="EMBL" id="KAK7253988.1"/>
    </source>
</evidence>
<comment type="caution">
    <text evidence="5">The sequence shown here is derived from an EMBL/GenBank/DDBJ whole genome shotgun (WGS) entry which is preliminary data.</text>
</comment>
<keyword evidence="6" id="KW-1185">Reference proteome</keyword>
<evidence type="ECO:0000256" key="4">
    <source>
        <dbReference type="ARBA" id="ARBA00022785"/>
    </source>
</evidence>
<keyword evidence="4" id="KW-0671">Queuosine biosynthesis</keyword>
<dbReference type="SUPFAM" id="SSF111337">
    <property type="entry name" value="QueA-like"/>
    <property type="match status" value="1"/>
</dbReference>
<organism evidence="5 6">
    <name type="scientific">Aureococcus anophagefferens</name>
    <name type="common">Harmful bloom alga</name>
    <dbReference type="NCBI Taxonomy" id="44056"/>
    <lineage>
        <taxon>Eukaryota</taxon>
        <taxon>Sar</taxon>
        <taxon>Stramenopiles</taxon>
        <taxon>Ochrophyta</taxon>
        <taxon>Pelagophyceae</taxon>
        <taxon>Pelagomonadales</taxon>
        <taxon>Pelagomonadaceae</taxon>
        <taxon>Aureococcus</taxon>
    </lineage>
</organism>
<dbReference type="Gene3D" id="3.40.1780.10">
    <property type="entry name" value="QueA-like"/>
    <property type="match status" value="2"/>
</dbReference>
<dbReference type="InterPro" id="IPR036100">
    <property type="entry name" value="QueA_sf"/>
</dbReference>
<sequence length="707" mass="76301">MRPLLRRAAAAAKPPTAAQRRCFRYHLPQSSIAKYPASPRGSSRLLVAADGELTDSRFEALTSHLPRDALVIVNDSRVVRARLRCAGPDGAFEVLLLAPADADADPSPLVAARAEGQAWRAMLRRSDVAPGQTFAVDGDMHLRVAAVHSPWLEAGEADGVEADVAFGGCGARTLASLLDAHGTTPVPPYLDRPDDDGDDDAYQTAYAADAGSVAAPTAGLHFTDGHFAAVAAAFETHAVTLHVGAGTFRPVVGRVEDHAMHAERFAVSRACVEALAAAARDGRPVVAVGTTSARALESLVWLAPASTGASRAGADLGHLDQWSGRDARDVSLADAATSLLEATDATTFSASTSLCITPDGRWRFRAVDHLVTNFHHPDSTLLSLVAAFVGEEPAKDLYAHALAGGYRFLSYGDACYLSRAGGPSKKVAASSPKAAASSPKAASSSASSASSPASAASARKKRVLLHSCCAPCSGAMIEEMVETLDADVTVFFYNPNIHPRSEYELRKRENERYAAKLGIAFVDGDYDPDEWYRRARGLEYEPERGGRCTACFDVRMERTALYAHEWGFDAIATTNATSRWKDEAQVDGSGLRAAARYDGLEYMYQDWKTDAMTERKYVINAEHAFYKQEYCGCSYSLRDNNFHRAKEGKPPIKPATADVYSDPRLDSEEESPDVVADFFERAPAFSEEVRAMYQARRRGRAGHKDNW</sequence>
<dbReference type="PANTHER" id="PTHR30307:SF0">
    <property type="entry name" value="S-ADENOSYLMETHIONINE:TRNA RIBOSYLTRANSFERASE-ISOMERASE"/>
    <property type="match status" value="1"/>
</dbReference>
<evidence type="ECO:0000256" key="3">
    <source>
        <dbReference type="ARBA" id="ARBA00022691"/>
    </source>
</evidence>
<keyword evidence="2" id="KW-0808">Transferase</keyword>
<proteinExistence type="inferred from homology"/>
<dbReference type="Pfam" id="PF02677">
    <property type="entry name" value="QueH"/>
    <property type="match status" value="1"/>
</dbReference>
<accession>A0ABR1GDZ0</accession>
<dbReference type="Proteomes" id="UP001363151">
    <property type="component" value="Unassembled WGS sequence"/>
</dbReference>
<dbReference type="InterPro" id="IPR003699">
    <property type="entry name" value="QueA"/>
</dbReference>
<dbReference type="HAMAP" id="MF_02089">
    <property type="entry name" value="QueH"/>
    <property type="match status" value="1"/>
</dbReference>
<dbReference type="PANTHER" id="PTHR30307">
    <property type="entry name" value="S-ADENOSYLMETHIONINE:TRNA RIBOSYLTRANSFERASE-ISOMERASE"/>
    <property type="match status" value="1"/>
</dbReference>
<evidence type="ECO:0000313" key="6">
    <source>
        <dbReference type="Proteomes" id="UP001363151"/>
    </source>
</evidence>
<keyword evidence="3" id="KW-0949">S-adenosyl-L-methionine</keyword>
<reference evidence="5 6" key="1">
    <citation type="submission" date="2024-03" db="EMBL/GenBank/DDBJ databases">
        <title>Aureococcus anophagefferens CCMP1851 and Kratosvirus quantuckense: Draft genome of a second virus-susceptible host strain in the model system.</title>
        <authorList>
            <person name="Chase E."/>
            <person name="Truchon A.R."/>
            <person name="Schepens W."/>
            <person name="Wilhelm S.W."/>
        </authorList>
    </citation>
    <scope>NUCLEOTIDE SEQUENCE [LARGE SCALE GENOMIC DNA]</scope>
    <source>
        <strain evidence="5 6">CCMP1851</strain>
    </source>
</reference>
<name>A0ABR1GDZ0_AURAN</name>
<dbReference type="EMBL" id="JBBJCI010000033">
    <property type="protein sequence ID" value="KAK7253988.1"/>
    <property type="molecule type" value="Genomic_DNA"/>
</dbReference>
<dbReference type="InterPro" id="IPR042119">
    <property type="entry name" value="QueA_dom2"/>
</dbReference>
<gene>
    <name evidence="5" type="ORF">SO694_00003649</name>
</gene>
<evidence type="ECO:0000256" key="2">
    <source>
        <dbReference type="ARBA" id="ARBA00022679"/>
    </source>
</evidence>